<proteinExistence type="predicted"/>
<evidence type="ECO:0000259" key="1">
    <source>
        <dbReference type="Pfam" id="PF01656"/>
    </source>
</evidence>
<organism evidence="2 3">
    <name type="scientific">Planktothrix agardhii CCAP 1459/11A</name>
    <dbReference type="NCBI Taxonomy" id="282420"/>
    <lineage>
        <taxon>Bacteria</taxon>
        <taxon>Bacillati</taxon>
        <taxon>Cyanobacteriota</taxon>
        <taxon>Cyanophyceae</taxon>
        <taxon>Oscillatoriophycideae</taxon>
        <taxon>Oscillatoriales</taxon>
        <taxon>Microcoleaceae</taxon>
        <taxon>Planktothrix</taxon>
    </lineage>
</organism>
<name>A0A4P5ZRY5_PLAAG</name>
<comment type="caution">
    <text evidence="2">The sequence shown here is derived from an EMBL/GenBank/DDBJ whole genome shotgun (WGS) entry which is preliminary data.</text>
</comment>
<dbReference type="RefSeq" id="WP_026786667.1">
    <property type="nucleotide sequence ID" value="NZ_BJCD01000078.1"/>
</dbReference>
<dbReference type="Gene3D" id="3.40.50.300">
    <property type="entry name" value="P-loop containing nucleotide triphosphate hydrolases"/>
    <property type="match status" value="1"/>
</dbReference>
<evidence type="ECO:0000313" key="3">
    <source>
        <dbReference type="Proteomes" id="UP000299794"/>
    </source>
</evidence>
<reference evidence="3" key="1">
    <citation type="submission" date="2019-02" db="EMBL/GenBank/DDBJ databases">
        <title>Draft genome sequence of Planktothrix agardhii NIES-905.</title>
        <authorList>
            <person name="Yamaguchi H."/>
            <person name="Suzuki S."/>
            <person name="Kawachi M."/>
        </authorList>
    </citation>
    <scope>NUCLEOTIDE SEQUENCE [LARGE SCALE GENOMIC DNA]</scope>
    <source>
        <strain evidence="3">CCAP 1459/11A</strain>
    </source>
</reference>
<dbReference type="InterPro" id="IPR027417">
    <property type="entry name" value="P-loop_NTPase"/>
</dbReference>
<dbReference type="Pfam" id="PF01656">
    <property type="entry name" value="CbiA"/>
    <property type="match status" value="1"/>
</dbReference>
<feature type="domain" description="CobQ/CobB/MinD/ParA nucleotide binding" evidence="1">
    <location>
        <begin position="4"/>
        <end position="166"/>
    </location>
</feature>
<dbReference type="PANTHER" id="PTHR13696">
    <property type="entry name" value="P-LOOP CONTAINING NUCLEOSIDE TRIPHOSPHATE HYDROLASE"/>
    <property type="match status" value="1"/>
</dbReference>
<dbReference type="InterPro" id="IPR002586">
    <property type="entry name" value="CobQ/CobB/MinD/ParA_Nub-bd_dom"/>
</dbReference>
<dbReference type="PANTHER" id="PTHR13696:SF99">
    <property type="entry name" value="COBYRINIC ACID AC-DIAMIDE SYNTHASE"/>
    <property type="match status" value="1"/>
</dbReference>
<protein>
    <recommendedName>
        <fullName evidence="1">CobQ/CobB/MinD/ParA nucleotide binding domain-containing protein</fullName>
    </recommendedName>
</protein>
<gene>
    <name evidence="2" type="ORF">PA905_45750</name>
</gene>
<dbReference type="Proteomes" id="UP000299794">
    <property type="component" value="Unassembled WGS sequence"/>
</dbReference>
<dbReference type="InterPro" id="IPR050678">
    <property type="entry name" value="DNA_Partitioning_ATPase"/>
</dbReference>
<dbReference type="EMBL" id="BJCD01000078">
    <property type="protein sequence ID" value="GDZ96142.1"/>
    <property type="molecule type" value="Genomic_DNA"/>
</dbReference>
<evidence type="ECO:0000313" key="2">
    <source>
        <dbReference type="EMBL" id="GDZ96142.1"/>
    </source>
</evidence>
<dbReference type="AlphaFoldDB" id="A0A4P5ZRY5"/>
<accession>A0A4P5ZRY5</accession>
<dbReference type="CDD" id="cd02042">
    <property type="entry name" value="ParAB_family"/>
    <property type="match status" value="1"/>
</dbReference>
<sequence>MKVICVNHKGGVGKTTTAIHITGVFLETGNRVLLVDADSSARSFRFFTEGSVPKLGGEILITQEDMLYIFTKSNQVKNKSWVDNYEKLIKKQSFDHIVIDVLPSLEEISTLLIQIKPDLVLLTVKRDDIGSFDALNDMLLTLEMIRPITAPMVKIVPIGVVLADFQEYIDSRYNDYQVLEPVDWLPKEVGNTVFKPPYEYIWNHLGCEHLWDYYNRVIME</sequence>
<dbReference type="SUPFAM" id="SSF52540">
    <property type="entry name" value="P-loop containing nucleoside triphosphate hydrolases"/>
    <property type="match status" value="1"/>
</dbReference>